<comment type="caution">
    <text evidence="3">The sequence shown here is derived from an EMBL/GenBank/DDBJ whole genome shotgun (WGS) entry which is preliminary data.</text>
</comment>
<dbReference type="EMBL" id="JBHSJG010000038">
    <property type="protein sequence ID" value="MFC4988941.1"/>
    <property type="molecule type" value="Genomic_DNA"/>
</dbReference>
<sequence length="566" mass="57307">MNGVSRAASVVARTEFRRTVRVVAGDRTKLLVLGAVALFMLGPVSVFGVLGLSAAGEAVAAGGVGDLGFATPTEIVTGGAAVLWVGVAVMATIRTTTAVADVEKPACLLISTPLRNAVVGLVGAEIALFGAWIAVPTLLLSGAFAYGAGTALPVPAAVAVVAVLLVTAVPVGFVVGVWIRHLLTVYEPVARFRTVIGVLAFAVYMGLIATGWFNRITSVVFSVLGDSPLGWPGHLLLVGVPTIDPSPVAAVGALVGTVLFVPVALAAGVASARVHWYADPARTEGGGSGDETATSREPVERAPGRLESALVPTVGRPAWTVAATALRRTKRAPVRLLYVAYPLFGVFPLAQTVYSTGTFPSYLAVLLSLYVVWAAGAFATLNPLGDLGPALPAAMTSTVSGRASTRGLILAGAGVTAPIGLLVALAAGVASPLPVERTLLLVAGTVVGAVLSPALATGVGTAFPRFGSVKVTNNREAVMPSKAAFLCYSLAIALPAAAAAVIAIDAAALLADVLTALLAFLPVIGEPTVPAGLITALAWLVLVVGLVAPLAGYRYAVARFDGYRIE</sequence>
<keyword evidence="2" id="KW-1133">Transmembrane helix</keyword>
<feature type="transmembrane region" description="Helical" evidence="2">
    <location>
        <begin position="75"/>
        <end position="93"/>
    </location>
</feature>
<feature type="transmembrane region" description="Helical" evidence="2">
    <location>
        <begin position="483"/>
        <end position="511"/>
    </location>
</feature>
<evidence type="ECO:0008006" key="5">
    <source>
        <dbReference type="Google" id="ProtNLM"/>
    </source>
</evidence>
<feature type="transmembrane region" description="Helical" evidence="2">
    <location>
        <begin position="360"/>
        <end position="381"/>
    </location>
</feature>
<dbReference type="Proteomes" id="UP001595925">
    <property type="component" value="Unassembled WGS sequence"/>
</dbReference>
<feature type="transmembrane region" description="Helical" evidence="2">
    <location>
        <begin position="248"/>
        <end position="272"/>
    </location>
</feature>
<protein>
    <recommendedName>
        <fullName evidence="5">ABC-2 type transport system permease protein</fullName>
    </recommendedName>
</protein>
<feature type="region of interest" description="Disordered" evidence="1">
    <location>
        <begin position="282"/>
        <end position="301"/>
    </location>
</feature>
<feature type="transmembrane region" description="Helical" evidence="2">
    <location>
        <begin position="30"/>
        <end position="55"/>
    </location>
</feature>
<proteinExistence type="predicted"/>
<reference evidence="3 4" key="1">
    <citation type="journal article" date="2019" name="Int. J. Syst. Evol. Microbiol.">
        <title>The Global Catalogue of Microorganisms (GCM) 10K type strain sequencing project: providing services to taxonomists for standard genome sequencing and annotation.</title>
        <authorList>
            <consortium name="The Broad Institute Genomics Platform"/>
            <consortium name="The Broad Institute Genome Sequencing Center for Infectious Disease"/>
            <person name="Wu L."/>
            <person name="Ma J."/>
        </authorList>
    </citation>
    <scope>NUCLEOTIDE SEQUENCE [LARGE SCALE GENOMIC DNA]</scope>
    <source>
        <strain evidence="3 4">CGMCC 1.15824</strain>
    </source>
</reference>
<evidence type="ECO:0000256" key="1">
    <source>
        <dbReference type="SAM" id="MobiDB-lite"/>
    </source>
</evidence>
<dbReference type="AlphaFoldDB" id="A0ABD5QGK9"/>
<dbReference type="RefSeq" id="WP_224828372.1">
    <property type="nucleotide sequence ID" value="NZ_JAIVEF010000006.1"/>
</dbReference>
<feature type="transmembrane region" description="Helical" evidence="2">
    <location>
        <begin position="408"/>
        <end position="433"/>
    </location>
</feature>
<feature type="transmembrane region" description="Helical" evidence="2">
    <location>
        <begin position="531"/>
        <end position="556"/>
    </location>
</feature>
<feature type="transmembrane region" description="Helical" evidence="2">
    <location>
        <begin position="336"/>
        <end position="354"/>
    </location>
</feature>
<gene>
    <name evidence="3" type="ORF">ACFPFO_14440</name>
</gene>
<feature type="transmembrane region" description="Helical" evidence="2">
    <location>
        <begin position="155"/>
        <end position="179"/>
    </location>
</feature>
<name>A0ABD5QGK9_9EURY</name>
<evidence type="ECO:0000256" key="2">
    <source>
        <dbReference type="SAM" id="Phobius"/>
    </source>
</evidence>
<evidence type="ECO:0000313" key="3">
    <source>
        <dbReference type="EMBL" id="MFC4988941.1"/>
    </source>
</evidence>
<feature type="transmembrane region" description="Helical" evidence="2">
    <location>
        <begin position="191"/>
        <end position="213"/>
    </location>
</feature>
<accession>A0ABD5QGK9</accession>
<evidence type="ECO:0000313" key="4">
    <source>
        <dbReference type="Proteomes" id="UP001595925"/>
    </source>
</evidence>
<keyword evidence="2" id="KW-0472">Membrane</keyword>
<feature type="transmembrane region" description="Helical" evidence="2">
    <location>
        <begin position="439"/>
        <end position="463"/>
    </location>
</feature>
<keyword evidence="4" id="KW-1185">Reference proteome</keyword>
<organism evidence="3 4">
    <name type="scientific">Saliphagus infecundisoli</name>
    <dbReference type="NCBI Taxonomy" id="1849069"/>
    <lineage>
        <taxon>Archaea</taxon>
        <taxon>Methanobacteriati</taxon>
        <taxon>Methanobacteriota</taxon>
        <taxon>Stenosarchaea group</taxon>
        <taxon>Halobacteria</taxon>
        <taxon>Halobacteriales</taxon>
        <taxon>Natrialbaceae</taxon>
        <taxon>Saliphagus</taxon>
    </lineage>
</organism>
<keyword evidence="2" id="KW-0812">Transmembrane</keyword>